<dbReference type="CDD" id="cd01392">
    <property type="entry name" value="HTH_LacI"/>
    <property type="match status" value="1"/>
</dbReference>
<evidence type="ECO:0000259" key="4">
    <source>
        <dbReference type="PROSITE" id="PS50932"/>
    </source>
</evidence>
<dbReference type="PROSITE" id="PS50932">
    <property type="entry name" value="HTH_LACI_2"/>
    <property type="match status" value="1"/>
</dbReference>
<dbReference type="EMBL" id="CP011312">
    <property type="protein sequence ID" value="AKE42158.1"/>
    <property type="molecule type" value="Genomic_DNA"/>
</dbReference>
<organism evidence="5 7">
    <name type="scientific">Corynebacterium kutscheri</name>
    <dbReference type="NCBI Taxonomy" id="35755"/>
    <lineage>
        <taxon>Bacteria</taxon>
        <taxon>Bacillati</taxon>
        <taxon>Actinomycetota</taxon>
        <taxon>Actinomycetes</taxon>
        <taxon>Mycobacteriales</taxon>
        <taxon>Corynebacteriaceae</taxon>
        <taxon>Corynebacterium</taxon>
    </lineage>
</organism>
<proteinExistence type="predicted"/>
<reference evidence="6 8" key="2">
    <citation type="submission" date="2018-12" db="EMBL/GenBank/DDBJ databases">
        <authorList>
            <consortium name="Pathogen Informatics"/>
        </authorList>
    </citation>
    <scope>NUCLEOTIDE SEQUENCE [LARGE SCALE GENOMIC DNA]</scope>
    <source>
        <strain evidence="6 8">NCTC949</strain>
    </source>
</reference>
<evidence type="ECO:0000256" key="1">
    <source>
        <dbReference type="ARBA" id="ARBA00023015"/>
    </source>
</evidence>
<dbReference type="Proteomes" id="UP000033457">
    <property type="component" value="Chromosome"/>
</dbReference>
<gene>
    <name evidence="6" type="primary">degA</name>
    <name evidence="6" type="ORF">NCTC949_00829</name>
    <name evidence="5" type="ORF">UL82_10105</name>
</gene>
<keyword evidence="7" id="KW-1185">Reference proteome</keyword>
<dbReference type="Pfam" id="PF00356">
    <property type="entry name" value="LacI"/>
    <property type="match status" value="1"/>
</dbReference>
<keyword evidence="2" id="KW-0238">DNA-binding</keyword>
<dbReference type="HOGENOM" id="CLU_037628_6_0_11"/>
<keyword evidence="1" id="KW-0805">Transcription regulation</keyword>
<dbReference type="SUPFAM" id="SSF47413">
    <property type="entry name" value="lambda repressor-like DNA-binding domains"/>
    <property type="match status" value="1"/>
</dbReference>
<dbReference type="InterPro" id="IPR010982">
    <property type="entry name" value="Lambda_DNA-bd_dom_sf"/>
</dbReference>
<dbReference type="Gene3D" id="3.40.50.2300">
    <property type="match status" value="2"/>
</dbReference>
<dbReference type="PROSITE" id="PS00356">
    <property type="entry name" value="HTH_LACI_1"/>
    <property type="match status" value="1"/>
</dbReference>
<evidence type="ECO:0000313" key="8">
    <source>
        <dbReference type="Proteomes" id="UP000271380"/>
    </source>
</evidence>
<evidence type="ECO:0000313" key="6">
    <source>
        <dbReference type="EMBL" id="VEH05860.1"/>
    </source>
</evidence>
<dbReference type="KEGG" id="cku:UL82_10105"/>
<accession>A0A0F6R3A6</accession>
<dbReference type="SUPFAM" id="SSF53822">
    <property type="entry name" value="Periplasmic binding protein-like I"/>
    <property type="match status" value="1"/>
</dbReference>
<dbReference type="Pfam" id="PF00532">
    <property type="entry name" value="Peripla_BP_1"/>
    <property type="match status" value="1"/>
</dbReference>
<evidence type="ECO:0000256" key="3">
    <source>
        <dbReference type="ARBA" id="ARBA00023163"/>
    </source>
</evidence>
<dbReference type="Proteomes" id="UP000271380">
    <property type="component" value="Chromosome"/>
</dbReference>
<dbReference type="GO" id="GO:0000976">
    <property type="term" value="F:transcription cis-regulatory region binding"/>
    <property type="evidence" value="ECO:0007669"/>
    <property type="project" value="TreeGrafter"/>
</dbReference>
<reference evidence="5 7" key="1">
    <citation type="journal article" date="2015" name="Genome Announc.">
        <title>Complete Genome Sequence of Corynebacterium kutscheri DSM 20755, a Corynebacterial Type Strain with Remarkably Low G+C Content of Chromosomal DNA.</title>
        <authorList>
            <person name="Ruckert C."/>
            <person name="Albersmeier A."/>
            <person name="Winkler A."/>
            <person name="Tauch A."/>
        </authorList>
    </citation>
    <scope>NUCLEOTIDE SEQUENCE [LARGE SCALE GENOMIC DNA]</scope>
    <source>
        <strain evidence="5 7">DSM 20755</strain>
    </source>
</reference>
<dbReference type="PANTHER" id="PTHR30146:SF109">
    <property type="entry name" value="HTH-TYPE TRANSCRIPTIONAL REGULATOR GALS"/>
    <property type="match status" value="1"/>
</dbReference>
<dbReference type="InterPro" id="IPR000843">
    <property type="entry name" value="HTH_LacI"/>
</dbReference>
<dbReference type="PANTHER" id="PTHR30146">
    <property type="entry name" value="LACI-RELATED TRANSCRIPTIONAL REPRESSOR"/>
    <property type="match status" value="1"/>
</dbReference>
<evidence type="ECO:0000313" key="5">
    <source>
        <dbReference type="EMBL" id="AKE42158.1"/>
    </source>
</evidence>
<keyword evidence="3" id="KW-0804">Transcription</keyword>
<dbReference type="STRING" id="35755.UL82_10105"/>
<dbReference type="SMART" id="SM00354">
    <property type="entry name" value="HTH_LACI"/>
    <property type="match status" value="1"/>
</dbReference>
<sequence>MTHFPIRRKATLKDVAHAAGVSISTASRALSNNPIIAESTRRQVQEAAAKLKYRPNAQARALKNSRTNTIGVALPNLQNPYFGQMATTIQNLGRQAGFITIISITNENPNQLNEAINAFIAQQVDGMIIVPHNDSQEALTAVVEQHIPIVCIDREIKDSTIPSVVSDSTPAITEAVHRLIDAQCTPIGFLTGVQNTSTSQQRTKAFQHAAKKAQISDDLIIYDIFDLASGENGAEELIKKGAKSIIAGDSISTAGAIRAFYQLGMIPGEEIALVGFDNFLIFSIQPRPLTVISQDVETMSKQAVKLIMELINGLVISESRILTPTTLEIGETIPVQG</sequence>
<evidence type="ECO:0000256" key="2">
    <source>
        <dbReference type="ARBA" id="ARBA00023125"/>
    </source>
</evidence>
<dbReference type="InterPro" id="IPR001761">
    <property type="entry name" value="Peripla_BP/Lac1_sug-bd_dom"/>
</dbReference>
<feature type="domain" description="HTH lacI-type" evidence="4">
    <location>
        <begin position="10"/>
        <end position="64"/>
    </location>
</feature>
<evidence type="ECO:0000313" key="7">
    <source>
        <dbReference type="Proteomes" id="UP000033457"/>
    </source>
</evidence>
<dbReference type="CDD" id="cd06267">
    <property type="entry name" value="PBP1_LacI_sugar_binding-like"/>
    <property type="match status" value="1"/>
</dbReference>
<dbReference type="AlphaFoldDB" id="A0A0F6R3A6"/>
<dbReference type="Gene3D" id="1.10.260.40">
    <property type="entry name" value="lambda repressor-like DNA-binding domains"/>
    <property type="match status" value="1"/>
</dbReference>
<dbReference type="InterPro" id="IPR028082">
    <property type="entry name" value="Peripla_BP_I"/>
</dbReference>
<dbReference type="RefSeq" id="WP_046440768.1">
    <property type="nucleotide sequence ID" value="NZ_CP011312.1"/>
</dbReference>
<dbReference type="GO" id="GO:0003700">
    <property type="term" value="F:DNA-binding transcription factor activity"/>
    <property type="evidence" value="ECO:0007669"/>
    <property type="project" value="TreeGrafter"/>
</dbReference>
<protein>
    <submittedName>
        <fullName evidence="5 6">Transcriptional regulator</fullName>
    </submittedName>
</protein>
<dbReference type="OrthoDB" id="59108at2"/>
<name>A0A0F6R3A6_9CORY</name>
<dbReference type="EMBL" id="LR134377">
    <property type="protein sequence ID" value="VEH05860.1"/>
    <property type="molecule type" value="Genomic_DNA"/>
</dbReference>